<evidence type="ECO:0000313" key="7">
    <source>
        <dbReference type="Proteomes" id="UP000503399"/>
    </source>
</evidence>
<dbReference type="Proteomes" id="UP000503399">
    <property type="component" value="Chromosome"/>
</dbReference>
<evidence type="ECO:0000256" key="1">
    <source>
        <dbReference type="ARBA" id="ARBA00022898"/>
    </source>
</evidence>
<evidence type="ECO:0000256" key="2">
    <source>
        <dbReference type="HAMAP-Rule" id="MF_02087"/>
    </source>
</evidence>
<dbReference type="PIRSF" id="PIRSF004848">
    <property type="entry name" value="YBL036c_PLPDEIII"/>
    <property type="match status" value="1"/>
</dbReference>
<dbReference type="SUPFAM" id="SSF51419">
    <property type="entry name" value="PLP-binding barrel"/>
    <property type="match status" value="1"/>
</dbReference>
<dbReference type="KEGG" id="hfv:R50_0973"/>
<evidence type="ECO:0000313" key="6">
    <source>
        <dbReference type="EMBL" id="CAB1128479.1"/>
    </source>
</evidence>
<name>A0A6F8ZFV7_9FIRM</name>
<evidence type="ECO:0000256" key="3">
    <source>
        <dbReference type="PIRSR" id="PIRSR004848-1"/>
    </source>
</evidence>
<dbReference type="InterPro" id="IPR029066">
    <property type="entry name" value="PLP-binding_barrel"/>
</dbReference>
<comment type="function">
    <text evidence="2">Pyridoxal 5'-phosphate (PLP)-binding protein, which is involved in PLP homeostasis.</text>
</comment>
<dbReference type="InterPro" id="IPR011078">
    <property type="entry name" value="PyrdxlP_homeostasis"/>
</dbReference>
<dbReference type="AlphaFoldDB" id="A0A6F8ZFV7"/>
<gene>
    <name evidence="6" type="ORF">R50_0973</name>
</gene>
<dbReference type="HAMAP" id="MF_02087">
    <property type="entry name" value="PLP_homeostasis"/>
    <property type="match status" value="1"/>
</dbReference>
<dbReference type="CDD" id="cd00635">
    <property type="entry name" value="PLPDE_III_YBL036c_like"/>
    <property type="match status" value="1"/>
</dbReference>
<dbReference type="Gene3D" id="3.20.20.10">
    <property type="entry name" value="Alanine racemase"/>
    <property type="match status" value="1"/>
</dbReference>
<comment type="cofactor">
    <cofactor evidence="3">
        <name>pyridoxal 5'-phosphate</name>
        <dbReference type="ChEBI" id="CHEBI:597326"/>
    </cofactor>
</comment>
<dbReference type="GO" id="GO:0030170">
    <property type="term" value="F:pyridoxal phosphate binding"/>
    <property type="evidence" value="ECO:0007669"/>
    <property type="project" value="UniProtKB-UniRule"/>
</dbReference>
<feature type="modified residue" description="N6-(pyridoxal phosphate)lysine" evidence="2 3">
    <location>
        <position position="31"/>
    </location>
</feature>
<feature type="domain" description="Alanine racemase N-terminal" evidence="5">
    <location>
        <begin position="11"/>
        <end position="228"/>
    </location>
</feature>
<dbReference type="PANTHER" id="PTHR10146">
    <property type="entry name" value="PROLINE SYNTHETASE CO-TRANSCRIBED BACTERIAL HOMOLOG PROTEIN"/>
    <property type="match status" value="1"/>
</dbReference>
<keyword evidence="1 2" id="KW-0663">Pyridoxal phosphate</keyword>
<dbReference type="EMBL" id="LR778114">
    <property type="protein sequence ID" value="CAB1128479.1"/>
    <property type="molecule type" value="Genomic_DNA"/>
</dbReference>
<organism evidence="6 7">
    <name type="scientific">Candidatus Hydrogenisulfobacillus filiaventi</name>
    <dbReference type="NCBI Taxonomy" id="2707344"/>
    <lineage>
        <taxon>Bacteria</taxon>
        <taxon>Bacillati</taxon>
        <taxon>Bacillota</taxon>
        <taxon>Clostridia</taxon>
        <taxon>Eubacteriales</taxon>
        <taxon>Clostridiales Family XVII. Incertae Sedis</taxon>
        <taxon>Candidatus Hydrogenisulfobacillus</taxon>
    </lineage>
</organism>
<sequence>MADVAERVAAVRARLRELAGTRAVRLMAVTKTQSRARALEAVAAGVDLLGENRIQEIRAKWGTEPPPVPLHLIGHLQTNKVKYAIEYCQAIDSVDGGGVAAALEARLARLGRDPLPVMVEVNPGREPQKTGLFPEQVRPLLERGGEWPHLRFVGLMAVLPRPRDRGTEEARRIRRLMQETGELWRMSRAEGWPWAPLGDLSMGMSGDWEWAVEAGATMIRLGEALFGPRGSPGGTAGNAGNGGRV</sequence>
<reference evidence="6 7" key="1">
    <citation type="submission" date="2020-02" db="EMBL/GenBank/DDBJ databases">
        <authorList>
            <person name="Hogendoorn C."/>
        </authorList>
    </citation>
    <scope>NUCLEOTIDE SEQUENCE [LARGE SCALE GENOMIC DNA]</scope>
    <source>
        <strain evidence="6">R501</strain>
    </source>
</reference>
<accession>A0A6F8ZFV7</accession>
<dbReference type="NCBIfam" id="TIGR00044">
    <property type="entry name" value="YggS family pyridoxal phosphate-dependent enzyme"/>
    <property type="match status" value="1"/>
</dbReference>
<keyword evidence="7" id="KW-1185">Reference proteome</keyword>
<dbReference type="InterPro" id="IPR001608">
    <property type="entry name" value="Ala_racemase_N"/>
</dbReference>
<evidence type="ECO:0000259" key="5">
    <source>
        <dbReference type="Pfam" id="PF01168"/>
    </source>
</evidence>
<evidence type="ECO:0000256" key="4">
    <source>
        <dbReference type="RuleBase" id="RU004514"/>
    </source>
</evidence>
<protein>
    <recommendedName>
        <fullName evidence="2">Pyridoxal phosphate homeostasis protein</fullName>
        <shortName evidence="2">PLP homeostasis protein</shortName>
    </recommendedName>
</protein>
<proteinExistence type="inferred from homology"/>
<comment type="similarity">
    <text evidence="2 4">Belongs to the pyridoxal phosphate-binding protein YggS/PROSC family.</text>
</comment>
<dbReference type="Pfam" id="PF01168">
    <property type="entry name" value="Ala_racemase_N"/>
    <property type="match status" value="1"/>
</dbReference>
<dbReference type="PANTHER" id="PTHR10146:SF14">
    <property type="entry name" value="PYRIDOXAL PHOSPHATE HOMEOSTASIS PROTEIN"/>
    <property type="match status" value="1"/>
</dbReference>